<evidence type="ECO:0000313" key="2">
    <source>
        <dbReference type="Proteomes" id="UP000373269"/>
    </source>
</evidence>
<sequence>MKIPNDNWLKAVLNFSEPSIITSTTIDLEDWWKNAVNQLKDWEIKMYYIALKSVIEDEMPNGEITSVLFSELENRIIKLNNDLNNRLMPLNTLQG</sequence>
<organism evidence="1 2">
    <name type="scientific">Lysinibacillus pakistanensis</name>
    <dbReference type="NCBI Taxonomy" id="759811"/>
    <lineage>
        <taxon>Bacteria</taxon>
        <taxon>Bacillati</taxon>
        <taxon>Bacillota</taxon>
        <taxon>Bacilli</taxon>
        <taxon>Bacillales</taxon>
        <taxon>Bacillaceae</taxon>
        <taxon>Lysinibacillus</taxon>
    </lineage>
</organism>
<dbReference type="Proteomes" id="UP000373269">
    <property type="component" value="Chromosome"/>
</dbReference>
<reference evidence="1 2" key="1">
    <citation type="submission" date="2019-11" db="EMBL/GenBank/DDBJ databases">
        <title>Whole Genome Sequencing and Comparative Genomic Analyses of Lysinibacillus pakistanensis LZH-9, a Halotolerant Strain with Excellent COD Removal Capability.</title>
        <authorList>
            <person name="Zhou H."/>
        </authorList>
    </citation>
    <scope>NUCLEOTIDE SEQUENCE [LARGE SCALE GENOMIC DNA]</scope>
    <source>
        <strain evidence="1 2">LZH-9</strain>
    </source>
</reference>
<dbReference type="RefSeq" id="WP_369595722.1">
    <property type="nucleotide sequence ID" value="NZ_CP045835.1"/>
</dbReference>
<proteinExistence type="predicted"/>
<gene>
    <name evidence="1" type="ORF">GDS87_11675</name>
</gene>
<keyword evidence="2" id="KW-1185">Reference proteome</keyword>
<accession>A0ABX6DA96</accession>
<protein>
    <submittedName>
        <fullName evidence="1">Uncharacterized protein</fullName>
    </submittedName>
</protein>
<dbReference type="EMBL" id="CP045835">
    <property type="protein sequence ID" value="QGG51566.1"/>
    <property type="molecule type" value="Genomic_DNA"/>
</dbReference>
<evidence type="ECO:0000313" key="1">
    <source>
        <dbReference type="EMBL" id="QGG51566.1"/>
    </source>
</evidence>
<name>A0ABX6DA96_9BACI</name>